<evidence type="ECO:0000256" key="15">
    <source>
        <dbReference type="ARBA" id="ARBA00031763"/>
    </source>
</evidence>
<dbReference type="Pfam" id="PF00662">
    <property type="entry name" value="Proton_antipo_N"/>
    <property type="match status" value="1"/>
</dbReference>
<feature type="domain" description="MrpA C-terminal/MbhE" evidence="21">
    <location>
        <begin position="708"/>
        <end position="785"/>
    </location>
</feature>
<evidence type="ECO:0000259" key="18">
    <source>
        <dbReference type="Pfam" id="PF00361"/>
    </source>
</evidence>
<reference evidence="23 25" key="1">
    <citation type="submission" date="2016-09" db="EMBL/GenBank/DDBJ databases">
        <authorList>
            <consortium name="Pathogen Informatics"/>
        </authorList>
    </citation>
    <scope>NUCLEOTIDE SEQUENCE [LARGE SCALE GENOMIC DNA]</scope>
    <source>
        <strain evidence="23 25">82B</strain>
    </source>
</reference>
<evidence type="ECO:0000256" key="16">
    <source>
        <dbReference type="RuleBase" id="RU000320"/>
    </source>
</evidence>
<feature type="transmembrane region" description="Helical" evidence="17">
    <location>
        <begin position="111"/>
        <end position="127"/>
    </location>
</feature>
<evidence type="ECO:0000256" key="13">
    <source>
        <dbReference type="ARBA" id="ARBA00023136"/>
    </source>
</evidence>
<feature type="transmembrane region" description="Helical" evidence="17">
    <location>
        <begin position="619"/>
        <end position="641"/>
    </location>
</feature>
<comment type="similarity">
    <text evidence="2">Belongs to the CPA3 antiporters (TC 2.A.63) subunit A family.</text>
</comment>
<dbReference type="Proteomes" id="UP000095412">
    <property type="component" value="Unassembled WGS sequence"/>
</dbReference>
<evidence type="ECO:0000256" key="3">
    <source>
        <dbReference type="ARBA" id="ARBA00011568"/>
    </source>
</evidence>
<comment type="subunit">
    <text evidence="3">May form a heterooligomeric complex that consists of seven subunits: mnhA1, mnhB1, mnhC1, mnhD1, mnhE1, mnhF1 and mnhG1.</text>
</comment>
<keyword evidence="6" id="KW-0050">Antiport</keyword>
<dbReference type="NCBIfam" id="TIGR00940">
    <property type="entry name" value="2a6301s01"/>
    <property type="match status" value="1"/>
</dbReference>
<evidence type="ECO:0000256" key="7">
    <source>
        <dbReference type="ARBA" id="ARBA00022475"/>
    </source>
</evidence>
<dbReference type="OrthoDB" id="9807568at2"/>
<dbReference type="InterPro" id="IPR025383">
    <property type="entry name" value="MrpA_C/MbhD"/>
</dbReference>
<feature type="transmembrane region" description="Helical" evidence="17">
    <location>
        <begin position="32"/>
        <end position="54"/>
    </location>
</feature>
<dbReference type="InterPro" id="IPR046806">
    <property type="entry name" value="MrpA_C/MbhE"/>
</dbReference>
<dbReference type="InterPro" id="IPR005663">
    <property type="entry name" value="MrpA/MnhA1/PhaAB"/>
</dbReference>
<dbReference type="GO" id="GO:0006814">
    <property type="term" value="P:sodium ion transport"/>
    <property type="evidence" value="ECO:0007669"/>
    <property type="project" value="UniProtKB-KW"/>
</dbReference>
<feature type="transmembrane region" description="Helical" evidence="17">
    <location>
        <begin position="591"/>
        <end position="613"/>
    </location>
</feature>
<accession>A0A1D4LQ35</accession>
<evidence type="ECO:0000256" key="12">
    <source>
        <dbReference type="ARBA" id="ARBA00023065"/>
    </source>
</evidence>
<feature type="transmembrane region" description="Helical" evidence="17">
    <location>
        <begin position="767"/>
        <end position="784"/>
    </location>
</feature>
<evidence type="ECO:0000256" key="4">
    <source>
        <dbReference type="ARBA" id="ARBA00018316"/>
    </source>
</evidence>
<feature type="transmembrane region" description="Helical" evidence="17">
    <location>
        <begin position="672"/>
        <end position="693"/>
    </location>
</feature>
<feature type="transmembrane region" description="Helical" evidence="17">
    <location>
        <begin position="429"/>
        <end position="451"/>
    </location>
</feature>
<dbReference type="Proteomes" id="UP000095768">
    <property type="component" value="Unassembled WGS sequence"/>
</dbReference>
<protein>
    <recommendedName>
        <fullName evidence="4">Na(+)/H(+) antiporter subunit A1</fullName>
    </recommendedName>
    <alternativeName>
        <fullName evidence="15">Mnh complex subunit A1</fullName>
    </alternativeName>
</protein>
<evidence type="ECO:0000259" key="21">
    <source>
        <dbReference type="Pfam" id="PF20501"/>
    </source>
</evidence>
<dbReference type="GO" id="GO:1902600">
    <property type="term" value="P:proton transmembrane transport"/>
    <property type="evidence" value="ECO:0007669"/>
    <property type="project" value="UniProtKB-KW"/>
</dbReference>
<dbReference type="PRINTS" id="PR01434">
    <property type="entry name" value="NADHDHGNASE5"/>
</dbReference>
<name>A0A1D4LQ35_9STAP</name>
<dbReference type="RefSeq" id="WP_069994956.1">
    <property type="nucleotide sequence ID" value="NZ_FMPG01000004.1"/>
</dbReference>
<feature type="transmembrane region" description="Helical" evidence="17">
    <location>
        <begin position="472"/>
        <end position="491"/>
    </location>
</feature>
<dbReference type="PANTHER" id="PTHR43373:SF1">
    <property type="entry name" value="NA(+)_H(+) ANTIPORTER SUBUNIT A"/>
    <property type="match status" value="1"/>
</dbReference>
<feature type="transmembrane region" description="Helical" evidence="17">
    <location>
        <begin position="272"/>
        <end position="289"/>
    </location>
</feature>
<dbReference type="GO" id="GO:0005886">
    <property type="term" value="C:plasma membrane"/>
    <property type="evidence" value="ECO:0007669"/>
    <property type="project" value="UniProtKB-SubCell"/>
</dbReference>
<feature type="transmembrane region" description="Helical" evidence="17">
    <location>
        <begin position="301"/>
        <end position="325"/>
    </location>
</feature>
<dbReference type="PANTHER" id="PTHR43373">
    <property type="entry name" value="NA(+)/H(+) ANTIPORTER SUBUNIT"/>
    <property type="match status" value="1"/>
</dbReference>
<dbReference type="InterPro" id="IPR050616">
    <property type="entry name" value="CPA3_Na-H_Antiporter_A"/>
</dbReference>
<feature type="transmembrane region" description="Helical" evidence="17">
    <location>
        <begin position="331"/>
        <end position="361"/>
    </location>
</feature>
<evidence type="ECO:0000313" key="23">
    <source>
        <dbReference type="EMBL" id="SCS88137.1"/>
    </source>
</evidence>
<evidence type="ECO:0000256" key="14">
    <source>
        <dbReference type="ARBA" id="ARBA00023201"/>
    </source>
</evidence>
<keyword evidence="5" id="KW-0813">Transport</keyword>
<feature type="transmembrane region" description="Helical" evidence="17">
    <location>
        <begin position="6"/>
        <end position="25"/>
    </location>
</feature>
<organism evidence="23 25">
    <name type="scientific">Staphylococcus caeli</name>
    <dbReference type="NCBI Taxonomy" id="2201815"/>
    <lineage>
        <taxon>Bacteria</taxon>
        <taxon>Bacillati</taxon>
        <taxon>Bacillota</taxon>
        <taxon>Bacilli</taxon>
        <taxon>Bacillales</taxon>
        <taxon>Staphylococcaceae</taxon>
        <taxon>Staphylococcus</taxon>
    </lineage>
</organism>
<feature type="transmembrane region" description="Helical" evidence="17">
    <location>
        <begin position="646"/>
        <end position="666"/>
    </location>
</feature>
<dbReference type="NCBIfam" id="NF009285">
    <property type="entry name" value="PRK12645.1"/>
    <property type="match status" value="1"/>
</dbReference>
<dbReference type="Pfam" id="PF13244">
    <property type="entry name" value="MbhD"/>
    <property type="match status" value="1"/>
</dbReference>
<keyword evidence="8 16" id="KW-0812">Transmembrane</keyword>
<feature type="transmembrane region" description="Helical" evidence="17">
    <location>
        <begin position="74"/>
        <end position="99"/>
    </location>
</feature>
<feature type="domain" description="NADH-Ubiquinone oxidoreductase (complex I) chain 5 N-terminal" evidence="19">
    <location>
        <begin position="66"/>
        <end position="112"/>
    </location>
</feature>
<evidence type="ECO:0000256" key="5">
    <source>
        <dbReference type="ARBA" id="ARBA00022448"/>
    </source>
</evidence>
<evidence type="ECO:0000256" key="6">
    <source>
        <dbReference type="ARBA" id="ARBA00022449"/>
    </source>
</evidence>
<keyword evidence="24" id="KW-1185">Reference proteome</keyword>
<comment type="subcellular location">
    <subcellularLocation>
        <location evidence="1">Cell membrane</location>
        <topology evidence="1">Multi-pass membrane protein</topology>
    </subcellularLocation>
    <subcellularLocation>
        <location evidence="16">Membrane</location>
        <topology evidence="16">Multi-pass membrane protein</topology>
    </subcellularLocation>
</comment>
<sequence length="805" mass="88428">MSVLHIAVLLPLIFALIIPFVYRFYKRIHLGWFVLPIPVVLFIYFLSYISTTMSGNTVMQKANWMPHFGMNFNLYVDGLGLLFSLLITGIGSLVVLYSISYLSRQEQLGNFYVYLLLFMGAMLGVVLSDNIIILYLFWELTSFSSFLLISFWRSKQASIYGAQKSMLVTVFGGLSLLGGLILLSIAGGSTSIQTLIQNVSDIQTSPFFILSMVFVLIGAMTKSAQFPFYVWLPDAMEAPTPVSAYLHSATMVKAGLYLVARMTPIYAVSQGWIWTVTAVGLITLFWASLNATKQQDLKGILAFSTVSQLGMIMSMLGIGAVSYHFEGSESQIYIAAFTAAVFHLINHATFKGALFMITGAIDHTTGTRDVKKLGGLLTIMPISFTITIITSLSMAGVPPFNGFLSKEKFLESMIDVTQANIFSLDTLGLLIPIIAIVGSIFTFVYSVRFIGQIFLGSHKVDALPKKAHEASLLMLVSPAILAILVIVFGFFPSLLTGSLIEPAVDAISHSSGTTAEIHMFHGFTPAFLSTLGIYIVGIVLIVTFAYWVKLLQQHPTKLTINYWYDKFGAVTPGYSGKFTDAYVTGFTRNNLVIIFASLVVISIVTLIVTPFSIDLKDVSAIRPFELIIVVLIITAASMIIFAKSRLFSIIMASAVGYAVAIFFIFFGAPDLALTQFVVESISTALFLLCFYHLPNLNRHKETREFKVVNVIIAVSTGIIVTILGLIAYGNRHYASIAAFYKEHVYDLAHGTNMVNVILVDFRGTDTLFESAVLGIAGLGVYTMIKLRTNTTKQDKGGKNVEQTEK</sequence>
<feature type="transmembrane region" description="Helical" evidence="17">
    <location>
        <begin position="165"/>
        <end position="187"/>
    </location>
</feature>
<proteinExistence type="inferred from homology"/>
<keyword evidence="12" id="KW-0406">Ion transport</keyword>
<keyword evidence="14" id="KW-0739">Sodium transport</keyword>
<dbReference type="InterPro" id="IPR001750">
    <property type="entry name" value="ND/Mrp_TM"/>
</dbReference>
<dbReference type="EMBL" id="FMPG01000004">
    <property type="protein sequence ID" value="SCS88137.1"/>
    <property type="molecule type" value="Genomic_DNA"/>
</dbReference>
<feature type="domain" description="MrpA C-terminal/MbhD" evidence="20">
    <location>
        <begin position="630"/>
        <end position="694"/>
    </location>
</feature>
<evidence type="ECO:0000259" key="19">
    <source>
        <dbReference type="Pfam" id="PF00662"/>
    </source>
</evidence>
<keyword evidence="10 17" id="KW-1133">Transmembrane helix</keyword>
<keyword evidence="13 17" id="KW-0472">Membrane</keyword>
<feature type="transmembrane region" description="Helical" evidence="17">
    <location>
        <begin position="705"/>
        <end position="728"/>
    </location>
</feature>
<gene>
    <name evidence="23" type="primary">mnhA1</name>
    <name evidence="23" type="ORF">SAMEA2297795_01297</name>
    <name evidence="22" type="ORF">SAMEA2297796_00722</name>
</gene>
<dbReference type="GO" id="GO:0015297">
    <property type="term" value="F:antiporter activity"/>
    <property type="evidence" value="ECO:0007669"/>
    <property type="project" value="UniProtKB-KW"/>
</dbReference>
<evidence type="ECO:0000313" key="24">
    <source>
        <dbReference type="Proteomes" id="UP000095412"/>
    </source>
</evidence>
<feature type="transmembrane region" description="Helical" evidence="17">
    <location>
        <begin position="244"/>
        <end position="260"/>
    </location>
</feature>
<dbReference type="EMBL" id="FMPI01000003">
    <property type="protein sequence ID" value="SCS55085.1"/>
    <property type="molecule type" value="Genomic_DNA"/>
</dbReference>
<evidence type="ECO:0000313" key="25">
    <source>
        <dbReference type="Proteomes" id="UP000095768"/>
    </source>
</evidence>
<evidence type="ECO:0000256" key="1">
    <source>
        <dbReference type="ARBA" id="ARBA00004651"/>
    </source>
</evidence>
<feature type="transmembrane region" description="Helical" evidence="17">
    <location>
        <begin position="133"/>
        <end position="153"/>
    </location>
</feature>
<keyword evidence="7" id="KW-1003">Cell membrane</keyword>
<evidence type="ECO:0000256" key="11">
    <source>
        <dbReference type="ARBA" id="ARBA00023053"/>
    </source>
</evidence>
<dbReference type="Pfam" id="PF20501">
    <property type="entry name" value="MbhE"/>
    <property type="match status" value="1"/>
</dbReference>
<evidence type="ECO:0000256" key="9">
    <source>
        <dbReference type="ARBA" id="ARBA00022781"/>
    </source>
</evidence>
<evidence type="ECO:0000313" key="22">
    <source>
        <dbReference type="EMBL" id="SCS55085.1"/>
    </source>
</evidence>
<dbReference type="InterPro" id="IPR001516">
    <property type="entry name" value="Proton_antipo_N"/>
</dbReference>
<feature type="domain" description="NADH:quinone oxidoreductase/Mrp antiporter transmembrane" evidence="18">
    <location>
        <begin position="128"/>
        <end position="424"/>
    </location>
</feature>
<dbReference type="Pfam" id="PF00361">
    <property type="entry name" value="Proton_antipo_M"/>
    <property type="match status" value="1"/>
</dbReference>
<dbReference type="AlphaFoldDB" id="A0A1D4LQ35"/>
<evidence type="ECO:0000256" key="17">
    <source>
        <dbReference type="SAM" id="Phobius"/>
    </source>
</evidence>
<evidence type="ECO:0000256" key="8">
    <source>
        <dbReference type="ARBA" id="ARBA00022692"/>
    </source>
</evidence>
<feature type="transmembrane region" description="Helical" evidence="17">
    <location>
        <begin position="526"/>
        <end position="548"/>
    </location>
</feature>
<reference evidence="22 24" key="2">
    <citation type="submission" date="2016-09" db="EMBL/GenBank/DDBJ databases">
        <authorList>
            <consortium name="Pathogen Informatics"/>
            <person name="Sun Q."/>
            <person name="Inoue M."/>
        </authorList>
    </citation>
    <scope>NUCLEOTIDE SEQUENCE [LARGE SCALE GENOMIC DNA]</scope>
    <source>
        <strain evidence="22 24">82C</strain>
    </source>
</reference>
<evidence type="ECO:0000256" key="10">
    <source>
        <dbReference type="ARBA" id="ARBA00022989"/>
    </source>
</evidence>
<evidence type="ECO:0000256" key="2">
    <source>
        <dbReference type="ARBA" id="ARBA00008483"/>
    </source>
</evidence>
<feature type="transmembrane region" description="Helical" evidence="17">
    <location>
        <begin position="207"/>
        <end position="232"/>
    </location>
</feature>
<keyword evidence="9" id="KW-0375">Hydrogen ion transport</keyword>
<keyword evidence="11" id="KW-0915">Sodium</keyword>
<feature type="transmembrane region" description="Helical" evidence="17">
    <location>
        <begin position="373"/>
        <end position="395"/>
    </location>
</feature>
<evidence type="ECO:0000259" key="20">
    <source>
        <dbReference type="Pfam" id="PF13244"/>
    </source>
</evidence>
<dbReference type="PRINTS" id="PR01435">
    <property type="entry name" value="NPOXDRDTASE5"/>
</dbReference>